<feature type="chain" id="PRO_5046547130" description="Peptidase S74 domain-containing protein" evidence="2">
    <location>
        <begin position="26"/>
        <end position="306"/>
    </location>
</feature>
<keyword evidence="4" id="KW-1185">Reference proteome</keyword>
<organism evidence="3 4">
    <name type="scientific">Chitinophaga nivalis</name>
    <dbReference type="NCBI Taxonomy" id="2991709"/>
    <lineage>
        <taxon>Bacteria</taxon>
        <taxon>Pseudomonadati</taxon>
        <taxon>Bacteroidota</taxon>
        <taxon>Chitinophagia</taxon>
        <taxon>Chitinophagales</taxon>
        <taxon>Chitinophagaceae</taxon>
        <taxon>Chitinophaga</taxon>
    </lineage>
</organism>
<dbReference type="EMBL" id="JAPDNS010000001">
    <property type="protein sequence ID" value="MCW3483710.1"/>
    <property type="molecule type" value="Genomic_DNA"/>
</dbReference>
<comment type="caution">
    <text evidence="3">The sequence shown here is derived from an EMBL/GenBank/DDBJ whole genome shotgun (WGS) entry which is preliminary data.</text>
</comment>
<keyword evidence="2" id="KW-0732">Signal</keyword>
<evidence type="ECO:0000313" key="4">
    <source>
        <dbReference type="Proteomes" id="UP001207742"/>
    </source>
</evidence>
<evidence type="ECO:0000256" key="2">
    <source>
        <dbReference type="SAM" id="SignalP"/>
    </source>
</evidence>
<evidence type="ECO:0008006" key="5">
    <source>
        <dbReference type="Google" id="ProtNLM"/>
    </source>
</evidence>
<gene>
    <name evidence="3" type="ORF">OL497_07395</name>
</gene>
<dbReference type="Proteomes" id="UP001207742">
    <property type="component" value="Unassembled WGS sequence"/>
</dbReference>
<evidence type="ECO:0000256" key="1">
    <source>
        <dbReference type="SAM" id="Coils"/>
    </source>
</evidence>
<evidence type="ECO:0000313" key="3">
    <source>
        <dbReference type="EMBL" id="MCW3483710.1"/>
    </source>
</evidence>
<protein>
    <recommendedName>
        <fullName evidence="5">Peptidase S74 domain-containing protein</fullName>
    </recommendedName>
</protein>
<accession>A0ABT3IIB5</accession>
<sequence length="306" mass="33018">MNWKTCQRFLYSLIVMMTCHTALHAQVDATYSLNGVTQGTNSWVKAGTINLMQGGRNATITFYGGNGFNADPSQLTSAELTIRTSNGSSLDAQGFGVAAIASRQGRSGGAFSAFKLVPNAAGAAATAYDVYFLTGSYVGVGFYRVVSAGGTWTHSMVIAADPGEAAYKVSMGFRTQDDNYLANSLFISGTTGNVAIGNGAADPQIKLAVNGDIKAKRVKVTAKDWPDFVFAQDYPLRDIAALEQYIHTHHRLPEIPAATEMEANGQDLGEINRKLMQKVEELTLYIIQLNKKNQDLDARLQALEKK</sequence>
<reference evidence="3 4" key="1">
    <citation type="submission" date="2022-10" db="EMBL/GenBank/DDBJ databases">
        <title>Chitinophaga nivalis PC15 sp. nov., isolated from Pyeongchang county, South Korea.</title>
        <authorList>
            <person name="Trinh H.N."/>
        </authorList>
    </citation>
    <scope>NUCLEOTIDE SEQUENCE [LARGE SCALE GENOMIC DNA]</scope>
    <source>
        <strain evidence="3 4">PC14</strain>
    </source>
</reference>
<dbReference type="RefSeq" id="WP_264729229.1">
    <property type="nucleotide sequence ID" value="NZ_JAPDNR010000001.1"/>
</dbReference>
<name>A0ABT3IIB5_9BACT</name>
<feature type="coiled-coil region" evidence="1">
    <location>
        <begin position="272"/>
        <end position="306"/>
    </location>
</feature>
<proteinExistence type="predicted"/>
<feature type="signal peptide" evidence="2">
    <location>
        <begin position="1"/>
        <end position="25"/>
    </location>
</feature>
<keyword evidence="1" id="KW-0175">Coiled coil</keyword>